<proteinExistence type="predicted"/>
<name>A0A1J8Q1W4_9AGAM</name>
<organism evidence="2 3">
    <name type="scientific">Rhizopogon vesiculosus</name>
    <dbReference type="NCBI Taxonomy" id="180088"/>
    <lineage>
        <taxon>Eukaryota</taxon>
        <taxon>Fungi</taxon>
        <taxon>Dikarya</taxon>
        <taxon>Basidiomycota</taxon>
        <taxon>Agaricomycotina</taxon>
        <taxon>Agaricomycetes</taxon>
        <taxon>Agaricomycetidae</taxon>
        <taxon>Boletales</taxon>
        <taxon>Suillineae</taxon>
        <taxon>Rhizopogonaceae</taxon>
        <taxon>Rhizopogon</taxon>
    </lineage>
</organism>
<protein>
    <submittedName>
        <fullName evidence="2">Uncharacterized protein</fullName>
    </submittedName>
</protein>
<dbReference type="EMBL" id="LVVM01003952">
    <property type="protein sequence ID" value="OJA13963.1"/>
    <property type="molecule type" value="Genomic_DNA"/>
</dbReference>
<comment type="caution">
    <text evidence="2">The sequence shown here is derived from an EMBL/GenBank/DDBJ whole genome shotgun (WGS) entry which is preliminary data.</text>
</comment>
<sequence length="170" mass="19134">MKFAAALALAFAFVAGAHAQGGPNSAPNTAPNTIPPIDNTNVDNKALDAVIYSGHFPWIARVPKTRSRKLSDYYTKFDEPPLYKWFSLLDPRISYEGLQVHLDSEKEQLRRYYQDNYLASQAFCVTPQPTTAETFSGSPQKVKFTARCKKRPMNSEDELEEKYRLPLGGL</sequence>
<feature type="chain" id="PRO_5012656355" evidence="1">
    <location>
        <begin position="20"/>
        <end position="170"/>
    </location>
</feature>
<gene>
    <name evidence="2" type="ORF">AZE42_03618</name>
</gene>
<reference evidence="2 3" key="1">
    <citation type="submission" date="2016-03" db="EMBL/GenBank/DDBJ databases">
        <title>Comparative genomics of the ectomycorrhizal sister species Rhizopogon vinicolor and Rhizopogon vesiculosus (Basidiomycota: Boletales) reveals a divergence of the mating type B locus.</title>
        <authorList>
            <person name="Mujic A.B."/>
            <person name="Kuo A."/>
            <person name="Tritt A."/>
            <person name="Lipzen A."/>
            <person name="Chen C."/>
            <person name="Johnson J."/>
            <person name="Sharma A."/>
            <person name="Barry K."/>
            <person name="Grigoriev I.V."/>
            <person name="Spatafora J.W."/>
        </authorList>
    </citation>
    <scope>NUCLEOTIDE SEQUENCE [LARGE SCALE GENOMIC DNA]</scope>
    <source>
        <strain evidence="2 3">AM-OR11-056</strain>
    </source>
</reference>
<dbReference type="OrthoDB" id="1607513at2759"/>
<accession>A0A1J8Q1W4</accession>
<keyword evidence="3" id="KW-1185">Reference proteome</keyword>
<evidence type="ECO:0000256" key="1">
    <source>
        <dbReference type="SAM" id="SignalP"/>
    </source>
</evidence>
<evidence type="ECO:0000313" key="3">
    <source>
        <dbReference type="Proteomes" id="UP000183567"/>
    </source>
</evidence>
<dbReference type="Proteomes" id="UP000183567">
    <property type="component" value="Unassembled WGS sequence"/>
</dbReference>
<evidence type="ECO:0000313" key="2">
    <source>
        <dbReference type="EMBL" id="OJA13963.1"/>
    </source>
</evidence>
<feature type="signal peptide" evidence="1">
    <location>
        <begin position="1"/>
        <end position="19"/>
    </location>
</feature>
<dbReference type="AlphaFoldDB" id="A0A1J8Q1W4"/>
<keyword evidence="1" id="KW-0732">Signal</keyword>